<evidence type="ECO:0000313" key="2">
    <source>
        <dbReference type="Proteomes" id="UP000230069"/>
    </source>
</evidence>
<reference evidence="1 2" key="1">
    <citation type="submission" date="2017-09" db="EMBL/GenBank/DDBJ databases">
        <title>WGS assembly of Aquilegia coerulea Goldsmith.</title>
        <authorList>
            <person name="Hodges S."/>
            <person name="Kramer E."/>
            <person name="Nordborg M."/>
            <person name="Tomkins J."/>
            <person name="Borevitz J."/>
            <person name="Derieg N."/>
            <person name="Yan J."/>
            <person name="Mihaltcheva S."/>
            <person name="Hayes R.D."/>
            <person name="Rokhsar D."/>
        </authorList>
    </citation>
    <scope>NUCLEOTIDE SEQUENCE [LARGE SCALE GENOMIC DNA]</scope>
    <source>
        <strain evidence="2">cv. Goldsmith</strain>
    </source>
</reference>
<organism evidence="1 2">
    <name type="scientific">Aquilegia coerulea</name>
    <name type="common">Rocky mountain columbine</name>
    <dbReference type="NCBI Taxonomy" id="218851"/>
    <lineage>
        <taxon>Eukaryota</taxon>
        <taxon>Viridiplantae</taxon>
        <taxon>Streptophyta</taxon>
        <taxon>Embryophyta</taxon>
        <taxon>Tracheophyta</taxon>
        <taxon>Spermatophyta</taxon>
        <taxon>Magnoliopsida</taxon>
        <taxon>Ranunculales</taxon>
        <taxon>Ranunculaceae</taxon>
        <taxon>Thalictroideae</taxon>
        <taxon>Aquilegia</taxon>
    </lineage>
</organism>
<keyword evidence="2" id="KW-1185">Reference proteome</keyword>
<accession>A0A2G5FCI4</accession>
<dbReference type="AlphaFoldDB" id="A0A2G5FCI4"/>
<protein>
    <submittedName>
        <fullName evidence="1">Uncharacterized protein</fullName>
    </submittedName>
</protein>
<dbReference type="EMBL" id="KZ305018">
    <property type="protein sequence ID" value="PIA65692.1"/>
    <property type="molecule type" value="Genomic_DNA"/>
</dbReference>
<evidence type="ECO:0000313" key="1">
    <source>
        <dbReference type="EMBL" id="PIA65692.1"/>
    </source>
</evidence>
<name>A0A2G5FCI4_AQUCA</name>
<proteinExistence type="predicted"/>
<gene>
    <name evidence="1" type="ORF">AQUCO_00100887v1</name>
</gene>
<dbReference type="Proteomes" id="UP000230069">
    <property type="component" value="Unassembled WGS sequence"/>
</dbReference>
<sequence>MRTRSICNHHFKGPTQKYRISVVQSIYKNKSLIGTYKISVHTIEMYHVYEAPIIYISRPRPILPPKPTSIQIFPLIW</sequence>
<dbReference type="InParanoid" id="A0A2G5FCI4"/>